<protein>
    <recommendedName>
        <fullName evidence="5">Peptidoglycan binding-like domain-containing protein</fullName>
    </recommendedName>
</protein>
<dbReference type="InterPro" id="IPR043992">
    <property type="entry name" value="SLT_3"/>
</dbReference>
<sequence length="200" mass="20916">MTIASAAANAGLAGCRGVPLSTWVAVALGESGGNTFAHATVGEDSRGLWQINMRAHAGWVGSRNLYDPATNAWAAKRVCDSQGITAWSAYTRGMYSRFLGRGQAAAAAVSGGISVRTVSYTAPAAPAPAFPTAYPSLASGIGYRQDVQQIQQKLANLGYPIQVDGQFGYQTNHMVKDYQLKHGLLVDGVVGPQTRASLGI</sequence>
<dbReference type="KEGG" id="fal:FRAAL4924"/>
<reference evidence="3 4" key="1">
    <citation type="journal article" date="2007" name="Genome Res.">
        <title>Genome characteristics of facultatively symbiotic Frankia sp. strains reflect host range and host plant biogeography.</title>
        <authorList>
            <person name="Normand P."/>
            <person name="Lapierre P."/>
            <person name="Tisa L.S."/>
            <person name="Gogarten J.P."/>
            <person name="Alloisio N."/>
            <person name="Bagnarol E."/>
            <person name="Bassi C.A."/>
            <person name="Berry A.M."/>
            <person name="Bickhart D.M."/>
            <person name="Choisne N."/>
            <person name="Couloux A."/>
            <person name="Cournoyer B."/>
            <person name="Cruveiller S."/>
            <person name="Daubin V."/>
            <person name="Demange N."/>
            <person name="Francino M.P."/>
            <person name="Goltsman E."/>
            <person name="Huang Y."/>
            <person name="Kopp O.R."/>
            <person name="Labarre L."/>
            <person name="Lapidus A."/>
            <person name="Lavire C."/>
            <person name="Marechal J."/>
            <person name="Martinez M."/>
            <person name="Mastronunzio J.E."/>
            <person name="Mullin B.C."/>
            <person name="Niemann J."/>
            <person name="Pujic P."/>
            <person name="Rawnsley T."/>
            <person name="Rouy Z."/>
            <person name="Schenowitz C."/>
            <person name="Sellstedt A."/>
            <person name="Tavares F."/>
            <person name="Tomkins J.P."/>
            <person name="Vallenet D."/>
            <person name="Valverde C."/>
            <person name="Wall L.G."/>
            <person name="Wang Y."/>
            <person name="Medigue C."/>
            <person name="Benson D.R."/>
        </authorList>
    </citation>
    <scope>NUCLEOTIDE SEQUENCE [LARGE SCALE GENOMIC DNA]</scope>
    <source>
        <strain evidence="4">DSM 45986 / CECT 9034 / ACN14a</strain>
    </source>
</reference>
<dbReference type="InterPro" id="IPR036366">
    <property type="entry name" value="PGBDSf"/>
</dbReference>
<dbReference type="InterPro" id="IPR023346">
    <property type="entry name" value="Lysozyme-like_dom_sf"/>
</dbReference>
<organism evidence="3 4">
    <name type="scientific">Frankia alni (strain DSM 45986 / CECT 9034 / ACN14a)</name>
    <dbReference type="NCBI Taxonomy" id="326424"/>
    <lineage>
        <taxon>Bacteria</taxon>
        <taxon>Bacillati</taxon>
        <taxon>Actinomycetota</taxon>
        <taxon>Actinomycetes</taxon>
        <taxon>Frankiales</taxon>
        <taxon>Frankiaceae</taxon>
        <taxon>Frankia</taxon>
    </lineage>
</organism>
<dbReference type="Gene3D" id="1.10.530.10">
    <property type="match status" value="1"/>
</dbReference>
<evidence type="ECO:0008006" key="5">
    <source>
        <dbReference type="Google" id="ProtNLM"/>
    </source>
</evidence>
<dbReference type="InterPro" id="IPR036365">
    <property type="entry name" value="PGBD-like_sf"/>
</dbReference>
<dbReference type="eggNOG" id="COG3409">
    <property type="taxonomic scope" value="Bacteria"/>
</dbReference>
<proteinExistence type="predicted"/>
<dbReference type="AlphaFoldDB" id="Q0RG24"/>
<dbReference type="Proteomes" id="UP000000657">
    <property type="component" value="Chromosome"/>
</dbReference>
<evidence type="ECO:0000259" key="2">
    <source>
        <dbReference type="Pfam" id="PF18896"/>
    </source>
</evidence>
<dbReference type="EMBL" id="CT573213">
    <property type="protein sequence ID" value="CAJ63565.1"/>
    <property type="molecule type" value="Genomic_DNA"/>
</dbReference>
<dbReference type="SUPFAM" id="SSF47090">
    <property type="entry name" value="PGBD-like"/>
    <property type="match status" value="1"/>
</dbReference>
<feature type="domain" description="Peptidoglycan binding-like" evidence="1">
    <location>
        <begin position="144"/>
        <end position="198"/>
    </location>
</feature>
<accession>Q0RG24</accession>
<dbReference type="InterPro" id="IPR002477">
    <property type="entry name" value="Peptidoglycan-bd-like"/>
</dbReference>
<dbReference type="Gene3D" id="1.10.101.10">
    <property type="entry name" value="PGBD-like superfamily/PGBD"/>
    <property type="match status" value="1"/>
</dbReference>
<dbReference type="Pfam" id="PF01471">
    <property type="entry name" value="PG_binding_1"/>
    <property type="match status" value="1"/>
</dbReference>
<dbReference type="SUPFAM" id="SSF53955">
    <property type="entry name" value="Lysozyme-like"/>
    <property type="match status" value="1"/>
</dbReference>
<dbReference type="Pfam" id="PF18896">
    <property type="entry name" value="SLT_3"/>
    <property type="match status" value="1"/>
</dbReference>
<gene>
    <name evidence="3" type="ordered locus">FRAAL4924</name>
</gene>
<evidence type="ECO:0000313" key="3">
    <source>
        <dbReference type="EMBL" id="CAJ63565.1"/>
    </source>
</evidence>
<dbReference type="SMART" id="SM00263">
    <property type="entry name" value="LYZ1"/>
    <property type="match status" value="1"/>
</dbReference>
<dbReference type="InterPro" id="IPR001916">
    <property type="entry name" value="Glyco_hydro_22"/>
</dbReference>
<evidence type="ECO:0000259" key="1">
    <source>
        <dbReference type="Pfam" id="PF01471"/>
    </source>
</evidence>
<evidence type="ECO:0000313" key="4">
    <source>
        <dbReference type="Proteomes" id="UP000000657"/>
    </source>
</evidence>
<keyword evidence="4" id="KW-1185">Reference proteome</keyword>
<dbReference type="HOGENOM" id="CLU_089927_0_0_11"/>
<feature type="domain" description="Transglycosylase SLT" evidence="2">
    <location>
        <begin position="10"/>
        <end position="88"/>
    </location>
</feature>
<dbReference type="eggNOG" id="COG0741">
    <property type="taxonomic scope" value="Bacteria"/>
</dbReference>
<name>Q0RG24_FRAAA</name>